<keyword evidence="2" id="KW-1185">Reference proteome</keyword>
<organism evidence="1 2">
    <name type="scientific">Trichonephila clavipes</name>
    <name type="common">Golden silk orbweaver</name>
    <name type="synonym">Nephila clavipes</name>
    <dbReference type="NCBI Taxonomy" id="2585209"/>
    <lineage>
        <taxon>Eukaryota</taxon>
        <taxon>Metazoa</taxon>
        <taxon>Ecdysozoa</taxon>
        <taxon>Arthropoda</taxon>
        <taxon>Chelicerata</taxon>
        <taxon>Arachnida</taxon>
        <taxon>Araneae</taxon>
        <taxon>Araneomorphae</taxon>
        <taxon>Entelegynae</taxon>
        <taxon>Araneoidea</taxon>
        <taxon>Nephilidae</taxon>
        <taxon>Trichonephila</taxon>
    </lineage>
</organism>
<dbReference type="AlphaFoldDB" id="A0A8X6V0L7"/>
<name>A0A8X6V0L7_TRICX</name>
<evidence type="ECO:0000313" key="2">
    <source>
        <dbReference type="Proteomes" id="UP000887159"/>
    </source>
</evidence>
<dbReference type="Proteomes" id="UP000887159">
    <property type="component" value="Unassembled WGS sequence"/>
</dbReference>
<protein>
    <submittedName>
        <fullName evidence="1">Uncharacterized protein</fullName>
    </submittedName>
</protein>
<proteinExistence type="predicted"/>
<sequence length="109" mass="12991">MNSDDVQGLLDSRNQELKMDEFVEINTRTSKTLNNLSLNTQFNQKIEWRLEIRQNACLIEKGLQVLENTDSNEERIFFLTKQGIRKLLIYYQEILREKKIALSRQRLLC</sequence>
<gene>
    <name evidence="1" type="ORF">TNCV_1636451</name>
</gene>
<evidence type="ECO:0000313" key="1">
    <source>
        <dbReference type="EMBL" id="GFX94783.1"/>
    </source>
</evidence>
<reference evidence="1" key="1">
    <citation type="submission" date="2020-08" db="EMBL/GenBank/DDBJ databases">
        <title>Multicomponent nature underlies the extraordinary mechanical properties of spider dragline silk.</title>
        <authorList>
            <person name="Kono N."/>
            <person name="Nakamura H."/>
            <person name="Mori M."/>
            <person name="Yoshida Y."/>
            <person name="Ohtoshi R."/>
            <person name="Malay A.D."/>
            <person name="Moran D.A.P."/>
            <person name="Tomita M."/>
            <person name="Numata K."/>
            <person name="Arakawa K."/>
        </authorList>
    </citation>
    <scope>NUCLEOTIDE SEQUENCE</scope>
</reference>
<comment type="caution">
    <text evidence="1">The sequence shown here is derived from an EMBL/GenBank/DDBJ whole genome shotgun (WGS) entry which is preliminary data.</text>
</comment>
<dbReference type="EMBL" id="BMAU01021180">
    <property type="protein sequence ID" value="GFX94783.1"/>
    <property type="molecule type" value="Genomic_DNA"/>
</dbReference>
<accession>A0A8X6V0L7</accession>